<dbReference type="Pfam" id="PF00905">
    <property type="entry name" value="Transpeptidase"/>
    <property type="match status" value="1"/>
</dbReference>
<dbReference type="Gene3D" id="3.40.710.10">
    <property type="entry name" value="DD-peptidase/beta-lactamase superfamily"/>
    <property type="match status" value="1"/>
</dbReference>
<evidence type="ECO:0000259" key="13">
    <source>
        <dbReference type="Pfam" id="PF00912"/>
    </source>
</evidence>
<evidence type="ECO:0000256" key="9">
    <source>
        <dbReference type="ARBA" id="ARBA00023268"/>
    </source>
</evidence>
<dbReference type="PANTHER" id="PTHR32282:SF15">
    <property type="entry name" value="PENICILLIN-BINDING PROTEIN 1C"/>
    <property type="match status" value="1"/>
</dbReference>
<evidence type="ECO:0000256" key="1">
    <source>
        <dbReference type="ARBA" id="ARBA00004752"/>
    </source>
</evidence>
<dbReference type="InterPro" id="IPR009647">
    <property type="entry name" value="PBP_C"/>
</dbReference>
<evidence type="ECO:0000256" key="6">
    <source>
        <dbReference type="ARBA" id="ARBA00022676"/>
    </source>
</evidence>
<sequence length="642" mass="67481">MLFFGCVFALDRAFPPDLTRLQSTGTEILARDGRTLSVLPAPGGVWRLATTTADVPPHLLDLLLTAEDRRFRRHPGVDPLALARAAGQWLRAGRVVSGGSTLTMQAARLLEPRPRTLRSKAIEILRALQLEARYSKDEILGIWLTLAPMGGNIEGLRAGALAWFARPASRLDPAEAALLVAIPRRPEALRPDRHPGRARLARNALLTGRALGAPGITAADADYALGTPVPVARQPMPRLAPHLARELARGSTAARLPSTLDLPLQRAVEDIAATALRGLPDRASLAILVADAREHEVRALSGGEFGAPGRAGALDLTRAVRSPGSALKPMLYALAFEAGIAAPETLLADLPRRFGTYAPENFDRGFAGRITVADALRQSLNLPAVALLSELGPLRFASALKAAGATPRLPPGTDASLPLALGGLGITLRELAGLYATLGQGGAATPLRLVPGPDPAPRRVFEPRAAALAAAILVNPFPGGGPPGIAWKTGTSWGGRDAWAMGIDQRHVVGIWVGRPDGTPLPGATGARTALPLLARVFERLPPAPRNALPARTVTAPGLAEALDRLRLTFPPPGAVLDEGGPHVTLRATGGQRPLTFLVDGRPLPAEPAKREAAWVPEGPGFYRVTVLDAAGAAVRAEVRVR</sequence>
<evidence type="ECO:0000256" key="10">
    <source>
        <dbReference type="ARBA" id="ARBA00044770"/>
    </source>
</evidence>
<dbReference type="SUPFAM" id="SSF53955">
    <property type="entry name" value="Lysozyme-like"/>
    <property type="match status" value="1"/>
</dbReference>
<keyword evidence="5" id="KW-0645">Protease</keyword>
<name>A0ABT8A6V8_9PROT</name>
<dbReference type="InterPro" id="IPR012338">
    <property type="entry name" value="Beta-lactam/transpept-like"/>
</dbReference>
<feature type="domain" description="Penicillin-binding C-terminal" evidence="14">
    <location>
        <begin position="564"/>
        <end position="639"/>
    </location>
</feature>
<dbReference type="InterPro" id="IPR001264">
    <property type="entry name" value="Glyco_trans_51"/>
</dbReference>
<reference evidence="16" key="1">
    <citation type="journal article" date="2019" name="Int. J. Syst. Evol. Microbiol.">
        <title>The Global Catalogue of Microorganisms (GCM) 10K type strain sequencing project: providing services to taxonomists for standard genome sequencing and annotation.</title>
        <authorList>
            <consortium name="The Broad Institute Genomics Platform"/>
            <consortium name="The Broad Institute Genome Sequencing Center for Infectious Disease"/>
            <person name="Wu L."/>
            <person name="Ma J."/>
        </authorList>
    </citation>
    <scope>NUCLEOTIDE SEQUENCE [LARGE SCALE GENOMIC DNA]</scope>
    <source>
        <strain evidence="16">CECT 7131</strain>
    </source>
</reference>
<evidence type="ECO:0000256" key="3">
    <source>
        <dbReference type="ARBA" id="ARBA00007739"/>
    </source>
</evidence>
<dbReference type="Gene3D" id="1.10.3810.10">
    <property type="entry name" value="Biosynthetic peptidoglycan transglycosylase-like"/>
    <property type="match status" value="1"/>
</dbReference>
<dbReference type="InterPro" id="IPR023346">
    <property type="entry name" value="Lysozyme-like_dom_sf"/>
</dbReference>
<evidence type="ECO:0000313" key="15">
    <source>
        <dbReference type="EMBL" id="MDN3565537.1"/>
    </source>
</evidence>
<comment type="pathway">
    <text evidence="1">Cell wall biogenesis; peptidoglycan biosynthesis.</text>
</comment>
<evidence type="ECO:0000256" key="2">
    <source>
        <dbReference type="ARBA" id="ARBA00007090"/>
    </source>
</evidence>
<comment type="caution">
    <text evidence="15">The sequence shown here is derived from an EMBL/GenBank/DDBJ whole genome shotgun (WGS) entry which is preliminary data.</text>
</comment>
<protein>
    <recommendedName>
        <fullName evidence="10">peptidoglycan glycosyltransferase</fullName>
        <ecNumber evidence="10">2.4.99.28</ecNumber>
    </recommendedName>
</protein>
<gene>
    <name evidence="15" type="primary">pbpC</name>
    <name evidence="15" type="ORF">QWZ14_14310</name>
</gene>
<organism evidence="15 16">
    <name type="scientific">Paeniroseomonas aquatica</name>
    <dbReference type="NCBI Taxonomy" id="373043"/>
    <lineage>
        <taxon>Bacteria</taxon>
        <taxon>Pseudomonadati</taxon>
        <taxon>Pseudomonadota</taxon>
        <taxon>Alphaproteobacteria</taxon>
        <taxon>Acetobacterales</taxon>
        <taxon>Acetobacteraceae</taxon>
        <taxon>Paeniroseomonas</taxon>
    </lineage>
</organism>
<dbReference type="Pfam" id="PF00912">
    <property type="entry name" value="Transgly"/>
    <property type="match status" value="1"/>
</dbReference>
<keyword evidence="9" id="KW-0511">Multifunctional enzyme</keyword>
<dbReference type="EMBL" id="JAUFPN010000148">
    <property type="protein sequence ID" value="MDN3565537.1"/>
    <property type="molecule type" value="Genomic_DNA"/>
</dbReference>
<evidence type="ECO:0000256" key="11">
    <source>
        <dbReference type="ARBA" id="ARBA00049902"/>
    </source>
</evidence>
<dbReference type="EC" id="2.4.99.28" evidence="10"/>
<evidence type="ECO:0000259" key="12">
    <source>
        <dbReference type="Pfam" id="PF00905"/>
    </source>
</evidence>
<keyword evidence="8" id="KW-0378">Hydrolase</keyword>
<comment type="catalytic activity">
    <reaction evidence="11">
        <text>[GlcNAc-(1-&gt;4)-Mur2Ac(oyl-L-Ala-gamma-D-Glu-L-Lys-D-Ala-D-Ala)](n)-di-trans,octa-cis-undecaprenyl diphosphate + beta-D-GlcNAc-(1-&gt;4)-Mur2Ac(oyl-L-Ala-gamma-D-Glu-L-Lys-D-Ala-D-Ala)-di-trans,octa-cis-undecaprenyl diphosphate = [GlcNAc-(1-&gt;4)-Mur2Ac(oyl-L-Ala-gamma-D-Glu-L-Lys-D-Ala-D-Ala)](n+1)-di-trans,octa-cis-undecaprenyl diphosphate + di-trans,octa-cis-undecaprenyl diphosphate + H(+)</text>
        <dbReference type="Rhea" id="RHEA:23708"/>
        <dbReference type="Rhea" id="RHEA-COMP:9602"/>
        <dbReference type="Rhea" id="RHEA-COMP:9603"/>
        <dbReference type="ChEBI" id="CHEBI:15378"/>
        <dbReference type="ChEBI" id="CHEBI:58405"/>
        <dbReference type="ChEBI" id="CHEBI:60033"/>
        <dbReference type="ChEBI" id="CHEBI:78435"/>
        <dbReference type="EC" id="2.4.99.28"/>
    </reaction>
</comment>
<accession>A0ABT8A6V8</accession>
<evidence type="ECO:0000256" key="7">
    <source>
        <dbReference type="ARBA" id="ARBA00022679"/>
    </source>
</evidence>
<keyword evidence="16" id="KW-1185">Reference proteome</keyword>
<keyword evidence="7" id="KW-0808">Transferase</keyword>
<keyword evidence="4" id="KW-0121">Carboxypeptidase</keyword>
<proteinExistence type="inferred from homology"/>
<comment type="similarity">
    <text evidence="3">In the N-terminal section; belongs to the glycosyltransferase 51 family.</text>
</comment>
<feature type="domain" description="Penicillin-binding protein transpeptidase" evidence="12">
    <location>
        <begin position="286"/>
        <end position="475"/>
    </location>
</feature>
<evidence type="ECO:0000259" key="14">
    <source>
        <dbReference type="Pfam" id="PF06832"/>
    </source>
</evidence>
<dbReference type="InterPro" id="IPR011815">
    <property type="entry name" value="PBP_1c"/>
</dbReference>
<dbReference type="Pfam" id="PF06832">
    <property type="entry name" value="BiPBP_C"/>
    <property type="match status" value="1"/>
</dbReference>
<dbReference type="NCBIfam" id="TIGR02073">
    <property type="entry name" value="PBP_1c"/>
    <property type="match status" value="1"/>
</dbReference>
<evidence type="ECO:0000256" key="5">
    <source>
        <dbReference type="ARBA" id="ARBA00022670"/>
    </source>
</evidence>
<dbReference type="InterPro" id="IPR036950">
    <property type="entry name" value="PBP_transglycosylase"/>
</dbReference>
<dbReference type="InterPro" id="IPR001460">
    <property type="entry name" value="PCN-bd_Tpept"/>
</dbReference>
<dbReference type="InterPro" id="IPR050396">
    <property type="entry name" value="Glycosyltr_51/Transpeptidase"/>
</dbReference>
<dbReference type="PANTHER" id="PTHR32282">
    <property type="entry name" value="BINDING PROTEIN TRANSPEPTIDASE, PUTATIVE-RELATED"/>
    <property type="match status" value="1"/>
</dbReference>
<feature type="domain" description="Glycosyl transferase family 51" evidence="13">
    <location>
        <begin position="45"/>
        <end position="206"/>
    </location>
</feature>
<evidence type="ECO:0000313" key="16">
    <source>
        <dbReference type="Proteomes" id="UP001529369"/>
    </source>
</evidence>
<evidence type="ECO:0000256" key="4">
    <source>
        <dbReference type="ARBA" id="ARBA00022645"/>
    </source>
</evidence>
<dbReference type="SUPFAM" id="SSF56601">
    <property type="entry name" value="beta-lactamase/transpeptidase-like"/>
    <property type="match status" value="1"/>
</dbReference>
<keyword evidence="6" id="KW-0328">Glycosyltransferase</keyword>
<comment type="similarity">
    <text evidence="2">In the C-terminal section; belongs to the transpeptidase family.</text>
</comment>
<dbReference type="Proteomes" id="UP001529369">
    <property type="component" value="Unassembled WGS sequence"/>
</dbReference>
<dbReference type="RefSeq" id="WP_290317380.1">
    <property type="nucleotide sequence ID" value="NZ_JAUFPN010000148.1"/>
</dbReference>
<evidence type="ECO:0000256" key="8">
    <source>
        <dbReference type="ARBA" id="ARBA00022801"/>
    </source>
</evidence>